<comment type="caution">
    <text evidence="12">The sequence shown here is derived from an EMBL/GenBank/DDBJ whole genome shotgun (WGS) entry which is preliminary data.</text>
</comment>
<dbReference type="PROSITE" id="PS00108">
    <property type="entry name" value="PROTEIN_KINASE_ST"/>
    <property type="match status" value="1"/>
</dbReference>
<dbReference type="Gene3D" id="3.30.200.20">
    <property type="entry name" value="Phosphorylase Kinase, domain 1"/>
    <property type="match status" value="1"/>
</dbReference>
<dbReference type="Proteomes" id="UP000179807">
    <property type="component" value="Unassembled WGS sequence"/>
</dbReference>
<proteinExistence type="inferred from homology"/>
<dbReference type="PANTHER" id="PTHR24054:SF0">
    <property type="entry name" value="CASEIN KINASE II SUBUNIT ALPHA"/>
    <property type="match status" value="1"/>
</dbReference>
<evidence type="ECO:0000256" key="4">
    <source>
        <dbReference type="ARBA" id="ARBA00022741"/>
    </source>
</evidence>
<dbReference type="SUPFAM" id="SSF56112">
    <property type="entry name" value="Protein kinase-like (PK-like)"/>
    <property type="match status" value="1"/>
</dbReference>
<keyword evidence="3" id="KW-0808">Transferase</keyword>
<dbReference type="GO" id="GO:0005829">
    <property type="term" value="C:cytosol"/>
    <property type="evidence" value="ECO:0007669"/>
    <property type="project" value="TreeGrafter"/>
</dbReference>
<protein>
    <recommendedName>
        <fullName evidence="1">non-specific serine/threonine protein kinase</fullName>
        <ecNumber evidence="1">2.7.11.1</ecNumber>
    </recommendedName>
</protein>
<dbReference type="EMBL" id="MLAK01000374">
    <property type="protein sequence ID" value="OHT14404.1"/>
    <property type="molecule type" value="Genomic_DNA"/>
</dbReference>
<comment type="catalytic activity">
    <reaction evidence="7">
        <text>L-threonyl-[protein] + ATP = O-phospho-L-threonyl-[protein] + ADP + H(+)</text>
        <dbReference type="Rhea" id="RHEA:46608"/>
        <dbReference type="Rhea" id="RHEA-COMP:11060"/>
        <dbReference type="Rhea" id="RHEA-COMP:11605"/>
        <dbReference type="ChEBI" id="CHEBI:15378"/>
        <dbReference type="ChEBI" id="CHEBI:30013"/>
        <dbReference type="ChEBI" id="CHEBI:30616"/>
        <dbReference type="ChEBI" id="CHEBI:61977"/>
        <dbReference type="ChEBI" id="CHEBI:456216"/>
        <dbReference type="EC" id="2.7.11.1"/>
    </reaction>
</comment>
<evidence type="ECO:0000256" key="7">
    <source>
        <dbReference type="ARBA" id="ARBA00047899"/>
    </source>
</evidence>
<evidence type="ECO:0000256" key="3">
    <source>
        <dbReference type="ARBA" id="ARBA00022679"/>
    </source>
</evidence>
<dbReference type="PANTHER" id="PTHR24054">
    <property type="entry name" value="CASEIN KINASE II SUBUNIT ALPHA"/>
    <property type="match status" value="1"/>
</dbReference>
<dbReference type="InterPro" id="IPR011009">
    <property type="entry name" value="Kinase-like_dom_sf"/>
</dbReference>
<dbReference type="Gene3D" id="1.10.510.10">
    <property type="entry name" value="Transferase(Phosphotransferase) domain 1"/>
    <property type="match status" value="1"/>
</dbReference>
<evidence type="ECO:0000313" key="12">
    <source>
        <dbReference type="EMBL" id="OHT14404.1"/>
    </source>
</evidence>
<evidence type="ECO:0000256" key="6">
    <source>
        <dbReference type="ARBA" id="ARBA00022840"/>
    </source>
</evidence>
<evidence type="ECO:0000256" key="9">
    <source>
        <dbReference type="PROSITE-ProRule" id="PRU10141"/>
    </source>
</evidence>
<accession>A0A1J4KXH5</accession>
<comment type="catalytic activity">
    <reaction evidence="8">
        <text>L-seryl-[protein] + ATP = O-phospho-L-seryl-[protein] + ADP + H(+)</text>
        <dbReference type="Rhea" id="RHEA:17989"/>
        <dbReference type="Rhea" id="RHEA-COMP:9863"/>
        <dbReference type="Rhea" id="RHEA-COMP:11604"/>
        <dbReference type="ChEBI" id="CHEBI:15378"/>
        <dbReference type="ChEBI" id="CHEBI:29999"/>
        <dbReference type="ChEBI" id="CHEBI:30616"/>
        <dbReference type="ChEBI" id="CHEBI:83421"/>
        <dbReference type="ChEBI" id="CHEBI:456216"/>
        <dbReference type="EC" id="2.7.11.1"/>
    </reaction>
</comment>
<keyword evidence="4 9" id="KW-0547">Nucleotide-binding</keyword>
<dbReference type="SMART" id="SM00220">
    <property type="entry name" value="S_TKc"/>
    <property type="match status" value="1"/>
</dbReference>
<comment type="similarity">
    <text evidence="10">Belongs to the protein kinase superfamily.</text>
</comment>
<gene>
    <name evidence="12" type="ORF">TRFO_15179</name>
</gene>
<dbReference type="OrthoDB" id="10254671at2759"/>
<dbReference type="Pfam" id="PF00069">
    <property type="entry name" value="Pkinase"/>
    <property type="match status" value="1"/>
</dbReference>
<dbReference type="RefSeq" id="XP_068367540.1">
    <property type="nucleotide sequence ID" value="XM_068498236.1"/>
</dbReference>
<dbReference type="InterPro" id="IPR045216">
    <property type="entry name" value="CK2_alpha"/>
</dbReference>
<dbReference type="InterPro" id="IPR000719">
    <property type="entry name" value="Prot_kinase_dom"/>
</dbReference>
<keyword evidence="13" id="KW-1185">Reference proteome</keyword>
<dbReference type="InterPro" id="IPR008271">
    <property type="entry name" value="Ser/Thr_kinase_AS"/>
</dbReference>
<dbReference type="EC" id="2.7.11.1" evidence="1"/>
<keyword evidence="2 10" id="KW-0723">Serine/threonine-protein kinase</keyword>
<dbReference type="CDD" id="cd14132">
    <property type="entry name" value="STKc_CK2_alpha"/>
    <property type="match status" value="1"/>
</dbReference>
<evidence type="ECO:0000313" key="13">
    <source>
        <dbReference type="Proteomes" id="UP000179807"/>
    </source>
</evidence>
<keyword evidence="6 9" id="KW-0067">ATP-binding</keyword>
<evidence type="ECO:0000259" key="11">
    <source>
        <dbReference type="PROSITE" id="PS50011"/>
    </source>
</evidence>
<dbReference type="GO" id="GO:0005956">
    <property type="term" value="C:protein kinase CK2 complex"/>
    <property type="evidence" value="ECO:0007669"/>
    <property type="project" value="TreeGrafter"/>
</dbReference>
<dbReference type="AlphaFoldDB" id="A0A1J4KXH5"/>
<keyword evidence="5 12" id="KW-0418">Kinase</keyword>
<feature type="binding site" evidence="9">
    <location>
        <position position="115"/>
    </location>
    <ligand>
        <name>ATP</name>
        <dbReference type="ChEBI" id="CHEBI:30616"/>
    </ligand>
</feature>
<evidence type="ECO:0000256" key="1">
    <source>
        <dbReference type="ARBA" id="ARBA00012513"/>
    </source>
</evidence>
<dbReference type="InterPro" id="IPR017441">
    <property type="entry name" value="Protein_kinase_ATP_BS"/>
</dbReference>
<sequence>MASLNLYLQSVGLKKMMKIESTMGRKLSFHIKKMSDPFAISNAYAGEKFNADHPNISQNYANINLELGASHWNYRAWNPEFGDIKRYSLYLWLGSGRYSDVFLSLQDGKTKCAAKLLKPVNTDRVRRELRILSILKGGPNILELWDIVIDGKYGIPAMITEVVDNIDWRDMFQKMTLDDIRFYSYRLLLALDFTHKNGIMHRDVKPVNILCKDPKKELKLADWGLAEFYHPMRQYSPCVGTRYYKSPEILFDYEYYDYSMDIWAAGVILLEMLSLDIHIFDGESQKCEQIDTIAKVVGGQTLVDWTIKYRKQQKPEVVNRLLKFPGTPFENIIPYARRQFRDPDAVDLLMMLLKVDHKERCSAEEALCHRFFDPIRNKVYNEVHKT</sequence>
<dbReference type="GO" id="GO:0051726">
    <property type="term" value="P:regulation of cell cycle"/>
    <property type="evidence" value="ECO:0007669"/>
    <property type="project" value="TreeGrafter"/>
</dbReference>
<evidence type="ECO:0000256" key="2">
    <source>
        <dbReference type="ARBA" id="ARBA00022527"/>
    </source>
</evidence>
<dbReference type="GO" id="GO:0004674">
    <property type="term" value="F:protein serine/threonine kinase activity"/>
    <property type="evidence" value="ECO:0007669"/>
    <property type="project" value="UniProtKB-KW"/>
</dbReference>
<reference evidence="12" key="1">
    <citation type="submission" date="2016-10" db="EMBL/GenBank/DDBJ databases">
        <authorList>
            <person name="Benchimol M."/>
            <person name="Almeida L.G."/>
            <person name="Vasconcelos A.T."/>
            <person name="Perreira-Neves A."/>
            <person name="Rosa I.A."/>
            <person name="Tasca T."/>
            <person name="Bogo M.R."/>
            <person name="de Souza W."/>
        </authorList>
    </citation>
    <scope>NUCLEOTIDE SEQUENCE [LARGE SCALE GENOMIC DNA]</scope>
    <source>
        <strain evidence="12">K</strain>
    </source>
</reference>
<dbReference type="PROSITE" id="PS00107">
    <property type="entry name" value="PROTEIN_KINASE_ATP"/>
    <property type="match status" value="1"/>
</dbReference>
<evidence type="ECO:0000256" key="10">
    <source>
        <dbReference type="RuleBase" id="RU000304"/>
    </source>
</evidence>
<dbReference type="GO" id="GO:0005634">
    <property type="term" value="C:nucleus"/>
    <property type="evidence" value="ECO:0007669"/>
    <property type="project" value="TreeGrafter"/>
</dbReference>
<dbReference type="PROSITE" id="PS50011">
    <property type="entry name" value="PROTEIN_KINASE_DOM"/>
    <property type="match status" value="1"/>
</dbReference>
<feature type="domain" description="Protein kinase" evidence="11">
    <location>
        <begin position="87"/>
        <end position="372"/>
    </location>
</feature>
<dbReference type="FunFam" id="3.30.200.20:FF:000088">
    <property type="entry name" value="Casein kinase II subunit alpha"/>
    <property type="match status" value="1"/>
</dbReference>
<dbReference type="VEuPathDB" id="TrichDB:TRFO_15179"/>
<organism evidence="12 13">
    <name type="scientific">Tritrichomonas foetus</name>
    <dbReference type="NCBI Taxonomy" id="1144522"/>
    <lineage>
        <taxon>Eukaryota</taxon>
        <taxon>Metamonada</taxon>
        <taxon>Parabasalia</taxon>
        <taxon>Tritrichomonadida</taxon>
        <taxon>Tritrichomonadidae</taxon>
        <taxon>Tritrichomonas</taxon>
    </lineage>
</organism>
<evidence type="ECO:0000256" key="8">
    <source>
        <dbReference type="ARBA" id="ARBA00048679"/>
    </source>
</evidence>
<name>A0A1J4KXH5_9EUKA</name>
<evidence type="ECO:0000256" key="5">
    <source>
        <dbReference type="ARBA" id="ARBA00022777"/>
    </source>
</evidence>
<dbReference type="GeneID" id="94832940"/>
<dbReference type="GO" id="GO:0005524">
    <property type="term" value="F:ATP binding"/>
    <property type="evidence" value="ECO:0007669"/>
    <property type="project" value="UniProtKB-UniRule"/>
</dbReference>